<comment type="subcellular location">
    <subcellularLocation>
        <location evidence="1">Cell membrane</location>
        <topology evidence="1">Multi-pass membrane protein</topology>
    </subcellularLocation>
</comment>
<evidence type="ECO:0000256" key="8">
    <source>
        <dbReference type="ARBA" id="ARBA00023053"/>
    </source>
</evidence>
<dbReference type="GO" id="GO:0005886">
    <property type="term" value="C:plasma membrane"/>
    <property type="evidence" value="ECO:0007669"/>
    <property type="project" value="UniProtKB-SubCell"/>
</dbReference>
<evidence type="ECO:0000256" key="5">
    <source>
        <dbReference type="ARBA" id="ARBA00022475"/>
    </source>
</evidence>
<feature type="transmembrane region" description="Helical" evidence="12">
    <location>
        <begin position="6"/>
        <end position="24"/>
    </location>
</feature>
<keyword evidence="3" id="KW-0813">Transport</keyword>
<gene>
    <name evidence="14" type="ORF">SAMN05421640_2452</name>
</gene>
<accession>A0A239K6P6</accession>
<evidence type="ECO:0000259" key="13">
    <source>
        <dbReference type="Pfam" id="PF00999"/>
    </source>
</evidence>
<evidence type="ECO:0000256" key="12">
    <source>
        <dbReference type="SAM" id="Phobius"/>
    </source>
</evidence>
<dbReference type="GO" id="GO:0015385">
    <property type="term" value="F:sodium:proton antiporter activity"/>
    <property type="evidence" value="ECO:0007669"/>
    <property type="project" value="InterPro"/>
</dbReference>
<dbReference type="RefSeq" id="WP_089357164.1">
    <property type="nucleotide sequence ID" value="NZ_FZPD01000004.1"/>
</dbReference>
<dbReference type="EMBL" id="FZPD01000004">
    <property type="protein sequence ID" value="SNT13681.1"/>
    <property type="molecule type" value="Genomic_DNA"/>
</dbReference>
<evidence type="ECO:0000256" key="2">
    <source>
        <dbReference type="ARBA" id="ARBA00007367"/>
    </source>
</evidence>
<keyword evidence="7 12" id="KW-1133">Transmembrane helix</keyword>
<keyword evidence="5" id="KW-1003">Cell membrane</keyword>
<dbReference type="PANTHER" id="PTHR10110:SF195">
    <property type="entry name" value="NA(+)_H(+) ANTIPORTER NHAS2"/>
    <property type="match status" value="1"/>
</dbReference>
<evidence type="ECO:0000256" key="9">
    <source>
        <dbReference type="ARBA" id="ARBA00023065"/>
    </source>
</evidence>
<dbReference type="AlphaFoldDB" id="A0A239K6P6"/>
<dbReference type="InterPro" id="IPR018422">
    <property type="entry name" value="Cation/H_exchanger_CPA1"/>
</dbReference>
<feature type="transmembrane region" description="Helical" evidence="12">
    <location>
        <begin position="68"/>
        <end position="85"/>
    </location>
</feature>
<dbReference type="GO" id="GO:0015386">
    <property type="term" value="F:potassium:proton antiporter activity"/>
    <property type="evidence" value="ECO:0007669"/>
    <property type="project" value="TreeGrafter"/>
</dbReference>
<dbReference type="GO" id="GO:0051453">
    <property type="term" value="P:regulation of intracellular pH"/>
    <property type="evidence" value="ECO:0007669"/>
    <property type="project" value="TreeGrafter"/>
</dbReference>
<keyword evidence="10 12" id="KW-0472">Membrane</keyword>
<feature type="transmembrane region" description="Helical" evidence="12">
    <location>
        <begin position="319"/>
        <end position="342"/>
    </location>
</feature>
<feature type="transmembrane region" description="Helical" evidence="12">
    <location>
        <begin position="290"/>
        <end position="312"/>
    </location>
</feature>
<proteinExistence type="inferred from homology"/>
<organism evidence="14 15">
    <name type="scientific">Ekhidna lutea</name>
    <dbReference type="NCBI Taxonomy" id="447679"/>
    <lineage>
        <taxon>Bacteria</taxon>
        <taxon>Pseudomonadati</taxon>
        <taxon>Bacteroidota</taxon>
        <taxon>Cytophagia</taxon>
        <taxon>Cytophagales</taxon>
        <taxon>Reichenbachiellaceae</taxon>
        <taxon>Ekhidna</taxon>
    </lineage>
</organism>
<feature type="transmembrane region" description="Helical" evidence="12">
    <location>
        <begin position="31"/>
        <end position="52"/>
    </location>
</feature>
<dbReference type="InterPro" id="IPR006153">
    <property type="entry name" value="Cation/H_exchanger_TM"/>
</dbReference>
<sequence>MSIFDIIAVLILFSGVFIFINTFYLKLPSSIGLTILAIILSFLVLIFGYVFPEFHLAEHVKKYDFAEVMYRFVLSVMLFAGALNVDFRKLGDQLIPVLVLSFFGVLISTFVIAGLVYFTAGLLGISLHFIACLVFGALISSTDPVAITKTIQRFRMSNELETKISGEALLNGGIAIIMALVLVNIYKEEAAMGSLNFTGAAWILLRDLGGGLIAGLFFGWMGFSVLKYVDNDSVEVEVLVTLALVMGGSYVADLIAVSSMVVAVSTGLILGNFGRNEKGENAVGSYVYRFWQLMEETLAAMLFVLIGFEMLVIPLRLDYFALGFFAVNFALFARWVSVFIPIRLMSMSRSFDDGTIPVLSWGALRGGLPVAASLSLANFPGQELIITMTYIVVVCSVLYQGLTLTKVMQFYNDKHPMKWMD</sequence>
<feature type="transmembrane region" description="Helical" evidence="12">
    <location>
        <begin position="199"/>
        <end position="226"/>
    </location>
</feature>
<feature type="transmembrane region" description="Helical" evidence="12">
    <location>
        <begin position="97"/>
        <end position="119"/>
    </location>
</feature>
<evidence type="ECO:0000256" key="1">
    <source>
        <dbReference type="ARBA" id="ARBA00004651"/>
    </source>
</evidence>
<feature type="transmembrane region" description="Helical" evidence="12">
    <location>
        <begin position="168"/>
        <end position="187"/>
    </location>
</feature>
<name>A0A239K6P6_EKHLU</name>
<keyword evidence="6 12" id="KW-0812">Transmembrane</keyword>
<dbReference type="Proteomes" id="UP000198393">
    <property type="component" value="Unassembled WGS sequence"/>
</dbReference>
<evidence type="ECO:0000256" key="4">
    <source>
        <dbReference type="ARBA" id="ARBA00022449"/>
    </source>
</evidence>
<keyword evidence="15" id="KW-1185">Reference proteome</keyword>
<feature type="domain" description="Cation/H+ exchanger transmembrane" evidence="13">
    <location>
        <begin position="22"/>
        <end position="408"/>
    </location>
</feature>
<dbReference type="Pfam" id="PF00999">
    <property type="entry name" value="Na_H_Exchanger"/>
    <property type="match status" value="1"/>
</dbReference>
<reference evidence="14 15" key="1">
    <citation type="submission" date="2017-06" db="EMBL/GenBank/DDBJ databases">
        <authorList>
            <person name="Kim H.J."/>
            <person name="Triplett B.A."/>
        </authorList>
    </citation>
    <scope>NUCLEOTIDE SEQUENCE [LARGE SCALE GENOMIC DNA]</scope>
    <source>
        <strain evidence="14 15">DSM 19307</strain>
    </source>
</reference>
<dbReference type="PANTHER" id="PTHR10110">
    <property type="entry name" value="SODIUM/HYDROGEN EXCHANGER"/>
    <property type="match status" value="1"/>
</dbReference>
<evidence type="ECO:0000256" key="3">
    <source>
        <dbReference type="ARBA" id="ARBA00022448"/>
    </source>
</evidence>
<evidence type="ECO:0000313" key="14">
    <source>
        <dbReference type="EMBL" id="SNT13681.1"/>
    </source>
</evidence>
<keyword evidence="4" id="KW-0050">Antiport</keyword>
<keyword evidence="8" id="KW-0915">Sodium</keyword>
<evidence type="ECO:0000313" key="15">
    <source>
        <dbReference type="Proteomes" id="UP000198393"/>
    </source>
</evidence>
<evidence type="ECO:0000256" key="6">
    <source>
        <dbReference type="ARBA" id="ARBA00022692"/>
    </source>
</evidence>
<dbReference type="GO" id="GO:0098719">
    <property type="term" value="P:sodium ion import across plasma membrane"/>
    <property type="evidence" value="ECO:0007669"/>
    <property type="project" value="TreeGrafter"/>
</dbReference>
<comment type="similarity">
    <text evidence="2">Belongs to the monovalent cation:proton antiporter 1 (CPA1) transporter (TC 2.A.36) family.</text>
</comment>
<feature type="transmembrane region" description="Helical" evidence="12">
    <location>
        <begin position="238"/>
        <end position="270"/>
    </location>
</feature>
<dbReference type="Gene3D" id="6.10.140.1330">
    <property type="match status" value="1"/>
</dbReference>
<feature type="transmembrane region" description="Helical" evidence="12">
    <location>
        <begin position="384"/>
        <end position="402"/>
    </location>
</feature>
<dbReference type="OrthoDB" id="9774146at2"/>
<evidence type="ECO:0000256" key="10">
    <source>
        <dbReference type="ARBA" id="ARBA00023136"/>
    </source>
</evidence>
<evidence type="ECO:0000256" key="7">
    <source>
        <dbReference type="ARBA" id="ARBA00022989"/>
    </source>
</evidence>
<keyword evidence="11" id="KW-0739">Sodium transport</keyword>
<evidence type="ECO:0000256" key="11">
    <source>
        <dbReference type="ARBA" id="ARBA00023201"/>
    </source>
</evidence>
<keyword evidence="9" id="KW-0406">Ion transport</keyword>
<feature type="transmembrane region" description="Helical" evidence="12">
    <location>
        <begin position="125"/>
        <end position="147"/>
    </location>
</feature>
<protein>
    <submittedName>
        <fullName evidence="14">Monovalent cation:H+ antiporter, CPA1 family</fullName>
    </submittedName>
</protein>